<accession>A0ABW5F6W0</accession>
<reference evidence="4" key="1">
    <citation type="journal article" date="2019" name="Int. J. Syst. Evol. Microbiol.">
        <title>The Global Catalogue of Microorganisms (GCM) 10K type strain sequencing project: providing services to taxonomists for standard genome sequencing and annotation.</title>
        <authorList>
            <consortium name="The Broad Institute Genomics Platform"/>
            <consortium name="The Broad Institute Genome Sequencing Center for Infectious Disease"/>
            <person name="Wu L."/>
            <person name="Ma J."/>
        </authorList>
    </citation>
    <scope>NUCLEOTIDE SEQUENCE [LARGE SCALE GENOMIC DNA]</scope>
    <source>
        <strain evidence="4">CCM 8725</strain>
    </source>
</reference>
<evidence type="ECO:0000313" key="4">
    <source>
        <dbReference type="Proteomes" id="UP001597448"/>
    </source>
</evidence>
<comment type="caution">
    <text evidence="3">The sequence shown here is derived from an EMBL/GenBank/DDBJ whole genome shotgun (WGS) entry which is preliminary data.</text>
</comment>
<name>A0ABW5F6W0_9BACL</name>
<proteinExistence type="predicted"/>
<dbReference type="Pfam" id="PF12395">
    <property type="entry name" value="DUF3658"/>
    <property type="match status" value="1"/>
</dbReference>
<dbReference type="Pfam" id="PF08874">
    <property type="entry name" value="DUF1835"/>
    <property type="match status" value="1"/>
</dbReference>
<dbReference type="RefSeq" id="WP_379312923.1">
    <property type="nucleotide sequence ID" value="NZ_JBHUKY010000022.1"/>
</dbReference>
<dbReference type="Proteomes" id="UP001597448">
    <property type="component" value="Unassembled WGS sequence"/>
</dbReference>
<dbReference type="EMBL" id="JBHUKY010000022">
    <property type="protein sequence ID" value="MFD2410813.1"/>
    <property type="molecule type" value="Genomic_DNA"/>
</dbReference>
<evidence type="ECO:0000313" key="3">
    <source>
        <dbReference type="EMBL" id="MFD2410813.1"/>
    </source>
</evidence>
<dbReference type="InterPro" id="IPR014973">
    <property type="entry name" value="DUF1835"/>
</dbReference>
<feature type="domain" description="DUF1835" evidence="1">
    <location>
        <begin position="80"/>
        <end position="199"/>
    </location>
</feature>
<evidence type="ECO:0000259" key="1">
    <source>
        <dbReference type="Pfam" id="PF08874"/>
    </source>
</evidence>
<organism evidence="3 4">
    <name type="scientific">Paenibacillus rhizoplanae</name>
    <dbReference type="NCBI Taxonomy" id="1917181"/>
    <lineage>
        <taxon>Bacteria</taxon>
        <taxon>Bacillati</taxon>
        <taxon>Bacillota</taxon>
        <taxon>Bacilli</taxon>
        <taxon>Bacillales</taxon>
        <taxon>Paenibacillaceae</taxon>
        <taxon>Paenibacillus</taxon>
    </lineage>
</organism>
<keyword evidence="4" id="KW-1185">Reference proteome</keyword>
<feature type="domain" description="DUF3658" evidence="2">
    <location>
        <begin position="237"/>
        <end position="349"/>
    </location>
</feature>
<sequence length="356" mass="40677">MDMLAIKKAVSTLRDEEVKQYLTGILAGIGELKEQHGQLERPLDKHMAEPVAELIEQYSSLMSLPAQRAFWDPAPDSTHVHILCGDSFGGSMKQVLKEFGWTATHKLIILRENYAIGPLDQLDTPVGRKLRSDWFRQHIHEYYTVSDECEREYSELLDNLEQIPEQAKIIIWTSGNACEQTGLRLIAHLLGKRPNEIIVCDACEICEELFNRPDAYINYYHSGEIPSDKLREALLRIDEGSRLGAADIARLSQEWKEISRQSGALRIWQEDTLLEVPAEYYDSYLLEKLDSLQPPPGDDGFLKSARLVGEALGYCEQYVGDAYFEHRVRELIYSGVLEIKGVPTAMRFYSIRRRKG</sequence>
<gene>
    <name evidence="3" type="ORF">ACFSX3_13075</name>
</gene>
<dbReference type="InterPro" id="IPR022123">
    <property type="entry name" value="DUF3658"/>
</dbReference>
<protein>
    <submittedName>
        <fullName evidence="3">DUF1835 domain-containing protein</fullName>
    </submittedName>
</protein>
<evidence type="ECO:0000259" key="2">
    <source>
        <dbReference type="Pfam" id="PF12395"/>
    </source>
</evidence>